<protein>
    <submittedName>
        <fullName evidence="1">Uncharacterized protein</fullName>
    </submittedName>
</protein>
<dbReference type="EMBL" id="BART01010356">
    <property type="protein sequence ID" value="GAG88198.1"/>
    <property type="molecule type" value="Genomic_DNA"/>
</dbReference>
<proteinExistence type="predicted"/>
<gene>
    <name evidence="1" type="ORF">S01H4_22557</name>
</gene>
<name>X1BVI9_9ZZZZ</name>
<dbReference type="AlphaFoldDB" id="X1BVI9"/>
<reference evidence="1" key="1">
    <citation type="journal article" date="2014" name="Front. Microbiol.">
        <title>High frequency of phylogenetically diverse reductive dehalogenase-homologous genes in deep subseafloor sedimentary metagenomes.</title>
        <authorList>
            <person name="Kawai M."/>
            <person name="Futagami T."/>
            <person name="Toyoda A."/>
            <person name="Takaki Y."/>
            <person name="Nishi S."/>
            <person name="Hori S."/>
            <person name="Arai W."/>
            <person name="Tsubouchi T."/>
            <person name="Morono Y."/>
            <person name="Uchiyama I."/>
            <person name="Ito T."/>
            <person name="Fujiyama A."/>
            <person name="Inagaki F."/>
            <person name="Takami H."/>
        </authorList>
    </citation>
    <scope>NUCLEOTIDE SEQUENCE</scope>
    <source>
        <strain evidence="1">Expedition CK06-06</strain>
    </source>
</reference>
<comment type="caution">
    <text evidence="1">The sequence shown here is derived from an EMBL/GenBank/DDBJ whole genome shotgun (WGS) entry which is preliminary data.</text>
</comment>
<accession>X1BVI9</accession>
<sequence length="51" mass="6055">MFPSYYVVAWLLKDKNYLSQNSGVTSSEKFLRWVNLTLVKKANYFTTQFVQ</sequence>
<organism evidence="1">
    <name type="scientific">marine sediment metagenome</name>
    <dbReference type="NCBI Taxonomy" id="412755"/>
    <lineage>
        <taxon>unclassified sequences</taxon>
        <taxon>metagenomes</taxon>
        <taxon>ecological metagenomes</taxon>
    </lineage>
</organism>
<evidence type="ECO:0000313" key="1">
    <source>
        <dbReference type="EMBL" id="GAG88198.1"/>
    </source>
</evidence>